<organism evidence="2 3">
    <name type="scientific">Lutispora thermophila DSM 19022</name>
    <dbReference type="NCBI Taxonomy" id="1122184"/>
    <lineage>
        <taxon>Bacteria</taxon>
        <taxon>Bacillati</taxon>
        <taxon>Bacillota</taxon>
        <taxon>Clostridia</taxon>
        <taxon>Lutisporales</taxon>
        <taxon>Lutisporaceae</taxon>
        <taxon>Lutispora</taxon>
    </lineage>
</organism>
<accession>A0A1M6BCS6</accession>
<dbReference type="AlphaFoldDB" id="A0A1M6BCS6"/>
<feature type="signal peptide" evidence="1">
    <location>
        <begin position="1"/>
        <end position="25"/>
    </location>
</feature>
<dbReference type="RefSeq" id="WP_073023932.1">
    <property type="nucleotide sequence ID" value="NZ_FQZS01000003.1"/>
</dbReference>
<evidence type="ECO:0000313" key="3">
    <source>
        <dbReference type="Proteomes" id="UP000184442"/>
    </source>
</evidence>
<reference evidence="2 3" key="1">
    <citation type="submission" date="2016-11" db="EMBL/GenBank/DDBJ databases">
        <authorList>
            <person name="Jaros S."/>
            <person name="Januszkiewicz K."/>
            <person name="Wedrychowicz H."/>
        </authorList>
    </citation>
    <scope>NUCLEOTIDE SEQUENCE [LARGE SCALE GENOMIC DNA]</scope>
    <source>
        <strain evidence="2 3">DSM 19022</strain>
    </source>
</reference>
<gene>
    <name evidence="2" type="ORF">SAMN02745176_00395</name>
</gene>
<keyword evidence="1" id="KW-0732">Signal</keyword>
<proteinExistence type="predicted"/>
<dbReference type="EMBL" id="FQZS01000003">
    <property type="protein sequence ID" value="SHI46506.1"/>
    <property type="molecule type" value="Genomic_DNA"/>
</dbReference>
<sequence length="254" mass="28782">MKNIKTVSFVVLIISAFLLSNCSISEGVSVSSSLTDTQDILNKVFAEGEHNISIMQIGLPNDIAERVNEINKKFAQSVQQNQEWFLDYMREHGDKETLPWNEKFGISEDEYNELISSGDKMTLIESMKSTISIVREDDGKLILKSNPDLPYLSDIKIDTENNCLISDSGVFRYIKAVNASDKQAVTGSWSGGLWRLDFEELEDINNVDINKTYGNINIYVGQLEKTKQFLVYYDEQVIHEGQGYNGEEIILIND</sequence>
<evidence type="ECO:0000256" key="1">
    <source>
        <dbReference type="SAM" id="SignalP"/>
    </source>
</evidence>
<name>A0A1M6BCS6_9FIRM</name>
<dbReference type="OrthoDB" id="2738538at2"/>
<feature type="chain" id="PRO_5038785281" evidence="1">
    <location>
        <begin position="26"/>
        <end position="254"/>
    </location>
</feature>
<dbReference type="Proteomes" id="UP000184442">
    <property type="component" value="Unassembled WGS sequence"/>
</dbReference>
<keyword evidence="3" id="KW-1185">Reference proteome</keyword>
<protein>
    <submittedName>
        <fullName evidence="2">Uncharacterized protein</fullName>
    </submittedName>
</protein>
<evidence type="ECO:0000313" key="2">
    <source>
        <dbReference type="EMBL" id="SHI46506.1"/>
    </source>
</evidence>